<comment type="similarity">
    <text evidence="1 3">Belongs to the peroxin-16 family.</text>
</comment>
<dbReference type="EMBL" id="CAXITT010000105">
    <property type="protein sequence ID" value="CAL1532099.1"/>
    <property type="molecule type" value="Genomic_DNA"/>
</dbReference>
<keyword evidence="3" id="KW-0962">Peroxisome biogenesis</keyword>
<dbReference type="Proteomes" id="UP001497497">
    <property type="component" value="Unassembled WGS sequence"/>
</dbReference>
<dbReference type="PANTHER" id="PTHR13299:SF0">
    <property type="entry name" value="PEROXISOMAL MEMBRANE PROTEIN PEX16"/>
    <property type="match status" value="1"/>
</dbReference>
<evidence type="ECO:0000256" key="2">
    <source>
        <dbReference type="ARBA" id="ARBA00018577"/>
    </source>
</evidence>
<evidence type="ECO:0000313" key="5">
    <source>
        <dbReference type="Proteomes" id="UP001497497"/>
    </source>
</evidence>
<proteinExistence type="inferred from homology"/>
<dbReference type="GO" id="GO:0007031">
    <property type="term" value="P:peroxisome organization"/>
    <property type="evidence" value="ECO:0007669"/>
    <property type="project" value="UniProtKB-KW"/>
</dbReference>
<reference evidence="4 5" key="1">
    <citation type="submission" date="2024-04" db="EMBL/GenBank/DDBJ databases">
        <authorList>
            <consortium name="Genoscope - CEA"/>
            <person name="William W."/>
        </authorList>
    </citation>
    <scope>NUCLEOTIDE SEQUENCE [LARGE SCALE GENOMIC DNA]</scope>
</reference>
<evidence type="ECO:0000256" key="1">
    <source>
        <dbReference type="ARBA" id="ARBA00009505"/>
    </source>
</evidence>
<comment type="subcellular location">
    <subcellularLocation>
        <location evidence="3">Peroxisome membrane</location>
    </subcellularLocation>
</comment>
<gene>
    <name evidence="4" type="ORF">GSLYS_00006178001</name>
</gene>
<dbReference type="AlphaFoldDB" id="A0AAV2HE65"/>
<organism evidence="4 5">
    <name type="scientific">Lymnaea stagnalis</name>
    <name type="common">Great pond snail</name>
    <name type="synonym">Helix stagnalis</name>
    <dbReference type="NCBI Taxonomy" id="6523"/>
    <lineage>
        <taxon>Eukaryota</taxon>
        <taxon>Metazoa</taxon>
        <taxon>Spiralia</taxon>
        <taxon>Lophotrochozoa</taxon>
        <taxon>Mollusca</taxon>
        <taxon>Gastropoda</taxon>
        <taxon>Heterobranchia</taxon>
        <taxon>Euthyneura</taxon>
        <taxon>Panpulmonata</taxon>
        <taxon>Hygrophila</taxon>
        <taxon>Lymnaeoidea</taxon>
        <taxon>Lymnaeidae</taxon>
        <taxon>Lymnaea</taxon>
    </lineage>
</organism>
<keyword evidence="3" id="KW-0576">Peroxisome</keyword>
<dbReference type="PANTHER" id="PTHR13299">
    <property type="entry name" value="PEROXISOMAL MEMBRANE PROTEIN PEX16"/>
    <property type="match status" value="1"/>
</dbReference>
<keyword evidence="5" id="KW-1185">Reference proteome</keyword>
<evidence type="ECO:0000313" key="4">
    <source>
        <dbReference type="EMBL" id="CAL1532099.1"/>
    </source>
</evidence>
<dbReference type="GO" id="GO:0005778">
    <property type="term" value="C:peroxisomal membrane"/>
    <property type="evidence" value="ECO:0007669"/>
    <property type="project" value="UniProtKB-SubCell"/>
</dbReference>
<dbReference type="InterPro" id="IPR013919">
    <property type="entry name" value="Pex16"/>
</dbReference>
<evidence type="ECO:0000256" key="3">
    <source>
        <dbReference type="RuleBase" id="RU365003"/>
    </source>
</evidence>
<dbReference type="Pfam" id="PF08610">
    <property type="entry name" value="Pex16"/>
    <property type="match status" value="1"/>
</dbReference>
<accession>A0AAV2HE65</accession>
<protein>
    <recommendedName>
        <fullName evidence="2 3">Peroxisomal membrane protein PEX16</fullName>
    </recommendedName>
</protein>
<comment type="caution">
    <text evidence="4">The sequence shown here is derived from an EMBL/GenBank/DDBJ whole genome shotgun (WGS) entry which is preliminary data.</text>
</comment>
<name>A0AAV2HE65_LYMST</name>
<sequence>MADILQNLYQEYKNAISNNYNAIAQFESAFRLVSYAIAGRFEDSTIISELLYSASNLLILFNDAIIKKASGILPKVSASQERLQSLVTVLEYVGVFIEITAQRLYGDVGKWVAITVLQIAKSICRFLLFVKHNVGIQAVPPLAPIDREAILKQAVVQKQSDQVNNNQGKTQTATNGPIPSVTFTLKRSGKVMRSMATAPPMNLRDWKLPQLPSVSSPVLKENCKPTKLSRSQVWGECIYIFKPLIHLTSLYIYGTSSFKPWLLSSGLDVSSLYLIGDTAALNRQEQAELRRRSLMLVMYLLRSPFYDRYTKIKLLGILKGLSDTIPGVSLVLGPLMDYLPIWQKIYFYTWST</sequence>